<organism evidence="2 3">
    <name type="scientific">Coprobacter fastidiosus</name>
    <dbReference type="NCBI Taxonomy" id="1099853"/>
    <lineage>
        <taxon>Bacteria</taxon>
        <taxon>Pseudomonadati</taxon>
        <taxon>Bacteroidota</taxon>
        <taxon>Bacteroidia</taxon>
        <taxon>Bacteroidales</taxon>
        <taxon>Barnesiellaceae</taxon>
        <taxon>Coprobacter</taxon>
    </lineage>
</organism>
<dbReference type="SUPFAM" id="SSF82771">
    <property type="entry name" value="GIY-YIG endonuclease"/>
    <property type="match status" value="1"/>
</dbReference>
<name>A0A354M3G8_9BACT</name>
<dbReference type="Pfam" id="PF01541">
    <property type="entry name" value="GIY-YIG"/>
    <property type="match status" value="1"/>
</dbReference>
<evidence type="ECO:0000313" key="3">
    <source>
        <dbReference type="Proteomes" id="UP000262954"/>
    </source>
</evidence>
<comment type="caution">
    <text evidence="2">The sequence shown here is derived from an EMBL/GenBank/DDBJ whole genome shotgun (WGS) entry which is preliminary data.</text>
</comment>
<dbReference type="AlphaFoldDB" id="A0A354M3G8"/>
<protein>
    <recommendedName>
        <fullName evidence="1">GIY-YIG domain-containing protein</fullName>
    </recommendedName>
</protein>
<evidence type="ECO:0000259" key="1">
    <source>
        <dbReference type="PROSITE" id="PS50164"/>
    </source>
</evidence>
<accession>A0A354M3G8</accession>
<gene>
    <name evidence="2" type="ORF">DDY73_08630</name>
</gene>
<evidence type="ECO:0000313" key="2">
    <source>
        <dbReference type="EMBL" id="HBJ09057.1"/>
    </source>
</evidence>
<proteinExistence type="predicted"/>
<dbReference type="InterPro" id="IPR000305">
    <property type="entry name" value="GIY-YIG_endonuc"/>
</dbReference>
<dbReference type="InterPro" id="IPR035901">
    <property type="entry name" value="GIY-YIG_endonuc_sf"/>
</dbReference>
<dbReference type="CDD" id="cd10446">
    <property type="entry name" value="GIY-YIG_unchar_1"/>
    <property type="match status" value="1"/>
</dbReference>
<feature type="domain" description="GIY-YIG" evidence="1">
    <location>
        <begin position="183"/>
        <end position="280"/>
    </location>
</feature>
<dbReference type="Gene3D" id="3.40.1440.10">
    <property type="entry name" value="GIY-YIG endonuclease"/>
    <property type="match status" value="1"/>
</dbReference>
<dbReference type="Proteomes" id="UP000262954">
    <property type="component" value="Unassembled WGS sequence"/>
</dbReference>
<reference evidence="2 3" key="1">
    <citation type="journal article" date="2018" name="Nat. Biotechnol.">
        <title>A standardized bacterial taxonomy based on genome phylogeny substantially revises the tree of life.</title>
        <authorList>
            <person name="Parks D.H."/>
            <person name="Chuvochina M."/>
            <person name="Waite D.W."/>
            <person name="Rinke C."/>
            <person name="Skarshewski A."/>
            <person name="Chaumeil P.A."/>
            <person name="Hugenholtz P."/>
        </authorList>
    </citation>
    <scope>NUCLEOTIDE SEQUENCE [LARGE SCALE GENOMIC DNA]</scope>
    <source>
        <strain evidence="2">UBA11482</strain>
    </source>
</reference>
<sequence>MIKLNDILNLSESEIKNSKIELNMTIGAGGKSFIERWLTLSEEDKSNGTGDCSYWGWYGKNRNFYPGQFVFSFVQMRYDEWLFISAAKIVSIPENSRANVEILDRFIPMFGRLVMKHKKGQTYARYVFNLKERIDMCEVKEILPCKYSGLRFEGYDNVNLPYRLLSDVFSGKIMPTYHEALEKICGVYCLTDLKTGKLYIGSATGEGGVSQRWQNYLDSKHGGNKKLIELYKKEGREYFEENFTFTLLECFGLSYDHDRIIAREQYWKKCFNTIAKGYNDN</sequence>
<dbReference type="PROSITE" id="PS50164">
    <property type="entry name" value="GIY_YIG"/>
    <property type="match status" value="1"/>
</dbReference>
<dbReference type="EMBL" id="DNWC01000111">
    <property type="protein sequence ID" value="HBJ09057.1"/>
    <property type="molecule type" value="Genomic_DNA"/>
</dbReference>
<dbReference type="SMART" id="SM00465">
    <property type="entry name" value="GIYc"/>
    <property type="match status" value="1"/>
</dbReference>